<comment type="caution">
    <text evidence="3">The sequence shown here is derived from an EMBL/GenBank/DDBJ whole genome shotgun (WGS) entry which is preliminary data.</text>
</comment>
<dbReference type="PANTHER" id="PTHR12451">
    <property type="entry name" value="TRANSCRIPTION FACTOR CASTOR PROTEIN MING -RELATED"/>
    <property type="match status" value="1"/>
</dbReference>
<keyword evidence="4" id="KW-1185">Reference proteome</keyword>
<proteinExistence type="predicted"/>
<name>A0AAD3NI28_LATJO</name>
<feature type="compositionally biased region" description="Polar residues" evidence="1">
    <location>
        <begin position="124"/>
        <end position="133"/>
    </location>
</feature>
<dbReference type="PANTHER" id="PTHR12451:SF0">
    <property type="entry name" value="ZINC FINGER PROTEIN CASTOR HOMOLOG 1"/>
    <property type="match status" value="1"/>
</dbReference>
<dbReference type="AlphaFoldDB" id="A0AAD3NI28"/>
<reference evidence="3" key="1">
    <citation type="submission" date="2022-08" db="EMBL/GenBank/DDBJ databases">
        <title>Genome sequencing of akame (Lates japonicus).</title>
        <authorList>
            <person name="Hashiguchi Y."/>
            <person name="Takahashi H."/>
        </authorList>
    </citation>
    <scope>NUCLEOTIDE SEQUENCE</scope>
    <source>
        <strain evidence="3">Kochi</strain>
    </source>
</reference>
<evidence type="ECO:0000313" key="3">
    <source>
        <dbReference type="EMBL" id="GLD72429.1"/>
    </source>
</evidence>
<dbReference type="GO" id="GO:0005634">
    <property type="term" value="C:nucleus"/>
    <property type="evidence" value="ECO:0007669"/>
    <property type="project" value="TreeGrafter"/>
</dbReference>
<gene>
    <name evidence="3" type="ORF">AKAME5_002375400</name>
</gene>
<dbReference type="InterPro" id="IPR013087">
    <property type="entry name" value="Znf_C2H2_type"/>
</dbReference>
<evidence type="ECO:0000256" key="1">
    <source>
        <dbReference type="SAM" id="MobiDB-lite"/>
    </source>
</evidence>
<feature type="region of interest" description="Disordered" evidence="1">
    <location>
        <begin position="67"/>
        <end position="153"/>
    </location>
</feature>
<evidence type="ECO:0000313" key="4">
    <source>
        <dbReference type="Proteomes" id="UP001279410"/>
    </source>
</evidence>
<dbReference type="EMBL" id="BRZM01001035">
    <property type="protein sequence ID" value="GLD72429.1"/>
    <property type="molecule type" value="Genomic_DNA"/>
</dbReference>
<protein>
    <submittedName>
        <fullName evidence="3">Zinc finger protein castor homolog 1 isoform X1</fullName>
    </submittedName>
</protein>
<dbReference type="PROSITE" id="PS00028">
    <property type="entry name" value="ZINC_FINGER_C2H2_1"/>
    <property type="match status" value="1"/>
</dbReference>
<sequence>MLLEWFKRHETGCKYNQVNSHFHCIREGCQFSFLLKHQMTSHARKHMRRMLGKNFDRVPSQAMPLGQRTDDMQQAPGMVSGSMATQPGITSGFSSAVMDETDDYMDYMGGGGSPLGLSSESSNQDRSCTSTPVGNDGSPAGKMMLREKKKKIQ</sequence>
<dbReference type="GO" id="GO:0000981">
    <property type="term" value="F:DNA-binding transcription factor activity, RNA polymerase II-specific"/>
    <property type="evidence" value="ECO:0007669"/>
    <property type="project" value="TreeGrafter"/>
</dbReference>
<feature type="compositionally biased region" description="Polar residues" evidence="1">
    <location>
        <begin position="82"/>
        <end position="94"/>
    </location>
</feature>
<dbReference type="GO" id="GO:0045664">
    <property type="term" value="P:regulation of neuron differentiation"/>
    <property type="evidence" value="ECO:0007669"/>
    <property type="project" value="TreeGrafter"/>
</dbReference>
<accession>A0AAD3NI28</accession>
<organism evidence="3 4">
    <name type="scientific">Lates japonicus</name>
    <name type="common">Japanese lates</name>
    <dbReference type="NCBI Taxonomy" id="270547"/>
    <lineage>
        <taxon>Eukaryota</taxon>
        <taxon>Metazoa</taxon>
        <taxon>Chordata</taxon>
        <taxon>Craniata</taxon>
        <taxon>Vertebrata</taxon>
        <taxon>Euteleostomi</taxon>
        <taxon>Actinopterygii</taxon>
        <taxon>Neopterygii</taxon>
        <taxon>Teleostei</taxon>
        <taxon>Neoteleostei</taxon>
        <taxon>Acanthomorphata</taxon>
        <taxon>Carangaria</taxon>
        <taxon>Carangaria incertae sedis</taxon>
        <taxon>Centropomidae</taxon>
        <taxon>Lates</taxon>
    </lineage>
</organism>
<evidence type="ECO:0000259" key="2">
    <source>
        <dbReference type="PROSITE" id="PS00028"/>
    </source>
</evidence>
<dbReference type="InterPro" id="IPR040373">
    <property type="entry name" value="CASZ1"/>
</dbReference>
<feature type="domain" description="C2H2-type" evidence="2">
    <location>
        <begin position="24"/>
        <end position="46"/>
    </location>
</feature>
<dbReference type="GO" id="GO:0045944">
    <property type="term" value="P:positive regulation of transcription by RNA polymerase II"/>
    <property type="evidence" value="ECO:0007669"/>
    <property type="project" value="TreeGrafter"/>
</dbReference>
<dbReference type="Proteomes" id="UP001279410">
    <property type="component" value="Unassembled WGS sequence"/>
</dbReference>
<dbReference type="GO" id="GO:0000977">
    <property type="term" value="F:RNA polymerase II transcription regulatory region sequence-specific DNA binding"/>
    <property type="evidence" value="ECO:0007669"/>
    <property type="project" value="TreeGrafter"/>
</dbReference>